<comment type="caution">
    <text evidence="2">The sequence shown here is derived from an EMBL/GenBank/DDBJ whole genome shotgun (WGS) entry which is preliminary data.</text>
</comment>
<evidence type="ECO:0000313" key="2">
    <source>
        <dbReference type="EMBL" id="GKV16670.1"/>
    </source>
</evidence>
<evidence type="ECO:0000256" key="1">
    <source>
        <dbReference type="SAM" id="MobiDB-lite"/>
    </source>
</evidence>
<name>A0AAV5JX01_9ROSI</name>
<sequence length="202" mass="22418">MDFDSVSGLLFLKVTQHQTICSLHHCNPSFVGKIPFPLLQPFLPANLLLLLLLIEPVNLIQAFTFPLISDFSFHFRFFLSSSIFDSRQNQNRRRPEIGDGGGDDNPSSPISPSILDFSRKRFKKAVDVIFGDGVRHPTATNSSGIRLQPTRPASGCNQLVRHPASGIRLQPTRPASGCNQLVRHLATTIKLLNTLNIFCLNS</sequence>
<accession>A0AAV5JX01</accession>
<gene>
    <name evidence="2" type="ORF">SLEP1_g27283</name>
</gene>
<evidence type="ECO:0000313" key="3">
    <source>
        <dbReference type="Proteomes" id="UP001054252"/>
    </source>
</evidence>
<keyword evidence="3" id="KW-1185">Reference proteome</keyword>
<reference evidence="2 3" key="1">
    <citation type="journal article" date="2021" name="Commun. Biol.">
        <title>The genome of Shorea leprosula (Dipterocarpaceae) highlights the ecological relevance of drought in aseasonal tropical rainforests.</title>
        <authorList>
            <person name="Ng K.K.S."/>
            <person name="Kobayashi M.J."/>
            <person name="Fawcett J.A."/>
            <person name="Hatakeyama M."/>
            <person name="Paape T."/>
            <person name="Ng C.H."/>
            <person name="Ang C.C."/>
            <person name="Tnah L.H."/>
            <person name="Lee C.T."/>
            <person name="Nishiyama T."/>
            <person name="Sese J."/>
            <person name="O'Brien M.J."/>
            <person name="Copetti D."/>
            <person name="Mohd Noor M.I."/>
            <person name="Ong R.C."/>
            <person name="Putra M."/>
            <person name="Sireger I.Z."/>
            <person name="Indrioko S."/>
            <person name="Kosugi Y."/>
            <person name="Izuno A."/>
            <person name="Isagi Y."/>
            <person name="Lee S.L."/>
            <person name="Shimizu K.K."/>
        </authorList>
    </citation>
    <scope>NUCLEOTIDE SEQUENCE [LARGE SCALE GENOMIC DNA]</scope>
    <source>
        <strain evidence="2">214</strain>
    </source>
</reference>
<feature type="region of interest" description="Disordered" evidence="1">
    <location>
        <begin position="89"/>
        <end position="110"/>
    </location>
</feature>
<dbReference type="AlphaFoldDB" id="A0AAV5JX01"/>
<organism evidence="2 3">
    <name type="scientific">Rubroshorea leprosula</name>
    <dbReference type="NCBI Taxonomy" id="152421"/>
    <lineage>
        <taxon>Eukaryota</taxon>
        <taxon>Viridiplantae</taxon>
        <taxon>Streptophyta</taxon>
        <taxon>Embryophyta</taxon>
        <taxon>Tracheophyta</taxon>
        <taxon>Spermatophyta</taxon>
        <taxon>Magnoliopsida</taxon>
        <taxon>eudicotyledons</taxon>
        <taxon>Gunneridae</taxon>
        <taxon>Pentapetalae</taxon>
        <taxon>rosids</taxon>
        <taxon>malvids</taxon>
        <taxon>Malvales</taxon>
        <taxon>Dipterocarpaceae</taxon>
        <taxon>Rubroshorea</taxon>
    </lineage>
</organism>
<proteinExistence type="predicted"/>
<protein>
    <submittedName>
        <fullName evidence="2">Uncharacterized protein</fullName>
    </submittedName>
</protein>
<dbReference type="Proteomes" id="UP001054252">
    <property type="component" value="Unassembled WGS sequence"/>
</dbReference>
<dbReference type="EMBL" id="BPVZ01000046">
    <property type="protein sequence ID" value="GKV16670.1"/>
    <property type="molecule type" value="Genomic_DNA"/>
</dbReference>